<keyword evidence="1" id="KW-0812">Transmembrane</keyword>
<name>A0A160TB15_9ZZZZ</name>
<gene>
    <name evidence="2" type="ORF">MGWOODY_Tha29</name>
</gene>
<dbReference type="EMBL" id="CZQC01000028">
    <property type="protein sequence ID" value="CUS40863.1"/>
    <property type="molecule type" value="Genomic_DNA"/>
</dbReference>
<sequence length="121" mass="13934">MKKKQLGLSMPGILALMVLAIMILRAAISLIPMYWDDVMVGSILDSVQESKAITAKTSTSDAKRVLEKRFQSNNLDISTDKLELDRSEHRLVLTYTYDRRDDFFSNIDFVLTFTHRKDFTQ</sequence>
<evidence type="ECO:0008006" key="3">
    <source>
        <dbReference type="Google" id="ProtNLM"/>
    </source>
</evidence>
<evidence type="ECO:0000313" key="2">
    <source>
        <dbReference type="EMBL" id="CUS40863.1"/>
    </source>
</evidence>
<dbReference type="AlphaFoldDB" id="A0A160TB15"/>
<proteinExistence type="predicted"/>
<accession>A0A160TB15</accession>
<reference evidence="2" key="1">
    <citation type="submission" date="2015-10" db="EMBL/GenBank/DDBJ databases">
        <authorList>
            <person name="Gilbert D.G."/>
        </authorList>
    </citation>
    <scope>NUCLEOTIDE SEQUENCE</scope>
</reference>
<organism evidence="2">
    <name type="scientific">hydrothermal vent metagenome</name>
    <dbReference type="NCBI Taxonomy" id="652676"/>
    <lineage>
        <taxon>unclassified sequences</taxon>
        <taxon>metagenomes</taxon>
        <taxon>ecological metagenomes</taxon>
    </lineage>
</organism>
<keyword evidence="1" id="KW-0472">Membrane</keyword>
<evidence type="ECO:0000256" key="1">
    <source>
        <dbReference type="SAM" id="Phobius"/>
    </source>
</evidence>
<dbReference type="InterPro" id="IPR032314">
    <property type="entry name" value="DUF4845"/>
</dbReference>
<protein>
    <recommendedName>
        <fullName evidence="3">DUF4845 domain-containing protein</fullName>
    </recommendedName>
</protein>
<feature type="transmembrane region" description="Helical" evidence="1">
    <location>
        <begin position="12"/>
        <end position="35"/>
    </location>
</feature>
<dbReference type="Pfam" id="PF16137">
    <property type="entry name" value="DUF4845"/>
    <property type="match status" value="1"/>
</dbReference>
<keyword evidence="1" id="KW-1133">Transmembrane helix</keyword>